<feature type="transmembrane region" description="Helical" evidence="6">
    <location>
        <begin position="97"/>
        <end position="115"/>
    </location>
</feature>
<dbReference type="EMBL" id="CAFBOS010000023">
    <property type="protein sequence ID" value="CAB4984616.1"/>
    <property type="molecule type" value="Genomic_DNA"/>
</dbReference>
<gene>
    <name evidence="7" type="ORF">UFOPK2754_02236</name>
    <name evidence="8" type="ORF">UFOPK3543_02972</name>
    <name evidence="9" type="ORF">UFOPK3967_00590</name>
</gene>
<dbReference type="GO" id="GO:0005384">
    <property type="term" value="F:manganese ion transmembrane transporter activity"/>
    <property type="evidence" value="ECO:0007669"/>
    <property type="project" value="TreeGrafter"/>
</dbReference>
<keyword evidence="2" id="KW-0813">Transport</keyword>
<evidence type="ECO:0000256" key="6">
    <source>
        <dbReference type="SAM" id="Phobius"/>
    </source>
</evidence>
<keyword evidence="5 6" id="KW-0472">Membrane</keyword>
<keyword evidence="4 6" id="KW-1133">Transmembrane helix</keyword>
<dbReference type="GO" id="GO:0015086">
    <property type="term" value="F:cadmium ion transmembrane transporter activity"/>
    <property type="evidence" value="ECO:0007669"/>
    <property type="project" value="TreeGrafter"/>
</dbReference>
<evidence type="ECO:0000313" key="9">
    <source>
        <dbReference type="EMBL" id="CAB4984616.1"/>
    </source>
</evidence>
<organism evidence="7">
    <name type="scientific">freshwater metagenome</name>
    <dbReference type="NCBI Taxonomy" id="449393"/>
    <lineage>
        <taxon>unclassified sequences</taxon>
        <taxon>metagenomes</taxon>
        <taxon>ecological metagenomes</taxon>
    </lineage>
</organism>
<dbReference type="GO" id="GO:0005886">
    <property type="term" value="C:plasma membrane"/>
    <property type="evidence" value="ECO:0007669"/>
    <property type="project" value="TreeGrafter"/>
</dbReference>
<feature type="transmembrane region" description="Helical" evidence="6">
    <location>
        <begin position="197"/>
        <end position="217"/>
    </location>
</feature>
<protein>
    <submittedName>
        <fullName evidence="7">Unannotated protein</fullName>
    </submittedName>
</protein>
<feature type="transmembrane region" description="Helical" evidence="6">
    <location>
        <begin position="297"/>
        <end position="322"/>
    </location>
</feature>
<dbReference type="EMBL" id="CAEZYR010000094">
    <property type="protein sequence ID" value="CAB4758270.1"/>
    <property type="molecule type" value="Genomic_DNA"/>
</dbReference>
<feature type="transmembrane region" description="Helical" evidence="6">
    <location>
        <begin position="367"/>
        <end position="389"/>
    </location>
</feature>
<evidence type="ECO:0000256" key="4">
    <source>
        <dbReference type="ARBA" id="ARBA00022989"/>
    </source>
</evidence>
<reference evidence="7" key="1">
    <citation type="submission" date="2020-05" db="EMBL/GenBank/DDBJ databases">
        <authorList>
            <person name="Chiriac C."/>
            <person name="Salcher M."/>
            <person name="Ghai R."/>
            <person name="Kavagutti S V."/>
        </authorList>
    </citation>
    <scope>NUCLEOTIDE SEQUENCE</scope>
</reference>
<feature type="transmembrane region" description="Helical" evidence="6">
    <location>
        <begin position="247"/>
        <end position="269"/>
    </location>
</feature>
<evidence type="ECO:0000256" key="2">
    <source>
        <dbReference type="ARBA" id="ARBA00022448"/>
    </source>
</evidence>
<accession>A0A6J6UEQ9</accession>
<dbReference type="GO" id="GO:0034755">
    <property type="term" value="P:iron ion transmembrane transport"/>
    <property type="evidence" value="ECO:0007669"/>
    <property type="project" value="TreeGrafter"/>
</dbReference>
<dbReference type="AlphaFoldDB" id="A0A6J6UEQ9"/>
<dbReference type="Pfam" id="PF01566">
    <property type="entry name" value="Nramp"/>
    <property type="match status" value="1"/>
</dbReference>
<evidence type="ECO:0000256" key="5">
    <source>
        <dbReference type="ARBA" id="ARBA00023136"/>
    </source>
</evidence>
<evidence type="ECO:0000256" key="3">
    <source>
        <dbReference type="ARBA" id="ARBA00022692"/>
    </source>
</evidence>
<keyword evidence="3 6" id="KW-0812">Transmembrane</keyword>
<dbReference type="PANTHER" id="PTHR11706:SF33">
    <property type="entry name" value="NATURAL RESISTANCE-ASSOCIATED MACROPHAGE PROTEIN 2"/>
    <property type="match status" value="1"/>
</dbReference>
<dbReference type="PANTHER" id="PTHR11706">
    <property type="entry name" value="SOLUTE CARRIER PROTEIN FAMILY 11 MEMBER"/>
    <property type="match status" value="1"/>
</dbReference>
<feature type="transmembrane region" description="Helical" evidence="6">
    <location>
        <begin position="160"/>
        <end position="177"/>
    </location>
</feature>
<proteinExistence type="predicted"/>
<dbReference type="InterPro" id="IPR001046">
    <property type="entry name" value="NRAMP_fam"/>
</dbReference>
<evidence type="ECO:0000313" key="7">
    <source>
        <dbReference type="EMBL" id="CAB4758270.1"/>
    </source>
</evidence>
<evidence type="ECO:0000256" key="1">
    <source>
        <dbReference type="ARBA" id="ARBA00004141"/>
    </source>
</evidence>
<dbReference type="EMBL" id="CAFBMH010000181">
    <property type="protein sequence ID" value="CAB4936413.1"/>
    <property type="molecule type" value="Genomic_DNA"/>
</dbReference>
<evidence type="ECO:0000313" key="8">
    <source>
        <dbReference type="EMBL" id="CAB4936413.1"/>
    </source>
</evidence>
<name>A0A6J6UEQ9_9ZZZZ</name>
<feature type="transmembrane region" description="Helical" evidence="6">
    <location>
        <begin position="135"/>
        <end position="153"/>
    </location>
</feature>
<feature type="transmembrane region" description="Helical" evidence="6">
    <location>
        <begin position="342"/>
        <end position="361"/>
    </location>
</feature>
<comment type="subcellular location">
    <subcellularLocation>
        <location evidence="1">Membrane</location>
        <topology evidence="1">Multi-pass membrane protein</topology>
    </subcellularLocation>
</comment>
<feature type="transmembrane region" description="Helical" evidence="6">
    <location>
        <begin position="401"/>
        <end position="425"/>
    </location>
</feature>
<sequence length="426" mass="44810">MPTHARRRASGHRRRATLRGHGYFKRLGPGIVTGAADDDPSGIGTYSQVGVAQGLSLLWMAPFLLPLAVGVQESTARLGLVTGKGLGTLIRERFRRWVLVGAVVLVASANTLNIAADLASMGAALRLVAPVPTPVGVVLLAIGMAAAEVLVPYHRYSRGLRWFALSLVAYLLVLFVVKVDWSLVIARTFVPRFSVNATNMLAMTAIAGTTISPYLFFWQASEEVEERDDGQAEPIDRSHLIAMRVDVWAGMFSGVAAMFAIMCTAAVTIGASGSVHIGTAEQAAQALEPLVGSSAKLLFALGILGLGLLAVPVLAGSTAYAIAEACDWHEGLSRRLKEAPGFYAAIVASMMIGLGLVAIGLDPIRALYLAAIFNGVTAPPLILLIVVLARSQGLLGEFRSGWLSLVATSVAGIAMTMFPVAALLLS</sequence>